<dbReference type="EnsemblMetazoa" id="CLYHEMT018163.1">
    <property type="protein sequence ID" value="CLYHEMP018163.1"/>
    <property type="gene ID" value="CLYHEMG018163"/>
</dbReference>
<dbReference type="Gene3D" id="1.10.30.10">
    <property type="entry name" value="High mobility group box domain"/>
    <property type="match status" value="1"/>
</dbReference>
<evidence type="ECO:0000259" key="2">
    <source>
        <dbReference type="SMART" id="SM00731"/>
    </source>
</evidence>
<proteinExistence type="predicted"/>
<dbReference type="GO" id="GO:0005634">
    <property type="term" value="C:nucleus"/>
    <property type="evidence" value="ECO:0007669"/>
    <property type="project" value="TreeGrafter"/>
</dbReference>
<reference evidence="3" key="1">
    <citation type="submission" date="2021-01" db="UniProtKB">
        <authorList>
            <consortium name="EnsemblMetazoa"/>
        </authorList>
    </citation>
    <scope>IDENTIFICATION</scope>
</reference>
<protein>
    <recommendedName>
        <fullName evidence="2">SprT-like domain-containing protein</fullName>
    </recommendedName>
</protein>
<dbReference type="GeneID" id="136816819"/>
<dbReference type="OrthoDB" id="20772at2759"/>
<accession>A0A7M5X5L1</accession>
<evidence type="ECO:0000313" key="4">
    <source>
        <dbReference type="Proteomes" id="UP000594262"/>
    </source>
</evidence>
<dbReference type="PANTHER" id="PTHR23099">
    <property type="entry name" value="TRANSCRIPTIONAL REGULATOR"/>
    <property type="match status" value="1"/>
</dbReference>
<feature type="region of interest" description="Disordered" evidence="1">
    <location>
        <begin position="39"/>
        <end position="62"/>
    </location>
</feature>
<feature type="compositionally biased region" description="Basic residues" evidence="1">
    <location>
        <begin position="85"/>
        <end position="94"/>
    </location>
</feature>
<feature type="region of interest" description="Disordered" evidence="1">
    <location>
        <begin position="76"/>
        <end position="250"/>
    </location>
</feature>
<dbReference type="InterPro" id="IPR035240">
    <property type="entry name" value="SprT_Zn_ribbon"/>
</dbReference>
<feature type="compositionally biased region" description="Acidic residues" evidence="1">
    <location>
        <begin position="220"/>
        <end position="235"/>
    </location>
</feature>
<dbReference type="RefSeq" id="XP_066929246.1">
    <property type="nucleotide sequence ID" value="XM_067073145.1"/>
</dbReference>
<dbReference type="Proteomes" id="UP000594262">
    <property type="component" value="Unplaced"/>
</dbReference>
<sequence length="540" mass="60445">MNSELRLEVGCLVEKFATSLGFGDVETMKQTAHQFKAFANSSDRDESDVSIVPPSQDDVVGPARKSLCSTALFMSDEEDDIPSMPRRKSRKSRKSVCVLPKMVVSSSEEEDDEAEKGDQEVVVEESDDEIIISKRKQTRKVCISSDDEDSGDGEVQVFIEQPDGTKKKVQSFLDESAEDDPNDKDVASLSKLVKKQTLFDSDETESDGEDSAGSLNDFIASDDGDEDEFYSAESDDSAHSNASAQSNKENDKVFLSSDAIAISDSEDEFENFTFKTPTTSIKQKSAVLKEKNLQRFLTPHSQSRKLIKDICTSTSKAMPGTPAYKREFTKKREQTISELFQLFNKTVFGNQLPSDLQITWNKRMTKTAGFCYYSKALNARKCRIELSDKVIDSPERIRDTLIHELCHAATWLINGVQAGHGPQWKSWAKKANHIHPDLPVISRCHQYEIHTKYTYKCNECGTEFGRHSKSIDPSKHRCGKCGGIPELLQNPSTSSAPKTPNAFSLFVKENFGSVKKSNPGKSHRDVMRLISDKFQESKKK</sequence>
<evidence type="ECO:0000313" key="3">
    <source>
        <dbReference type="EnsemblMetazoa" id="CLYHEMP018163.1"/>
    </source>
</evidence>
<feature type="domain" description="SprT-like" evidence="2">
    <location>
        <begin position="334"/>
        <end position="490"/>
    </location>
</feature>
<evidence type="ECO:0000256" key="1">
    <source>
        <dbReference type="SAM" id="MobiDB-lite"/>
    </source>
</evidence>
<dbReference type="Pfam" id="PF10263">
    <property type="entry name" value="SprT-like"/>
    <property type="match status" value="1"/>
</dbReference>
<dbReference type="SUPFAM" id="SSF47095">
    <property type="entry name" value="HMG-box"/>
    <property type="match status" value="1"/>
</dbReference>
<dbReference type="GO" id="GO:0006974">
    <property type="term" value="P:DNA damage response"/>
    <property type="evidence" value="ECO:0007669"/>
    <property type="project" value="UniProtKB-ARBA"/>
</dbReference>
<keyword evidence="4" id="KW-1185">Reference proteome</keyword>
<dbReference type="InterPro" id="IPR006640">
    <property type="entry name" value="SprT-like_domain"/>
</dbReference>
<dbReference type="InterPro" id="IPR036910">
    <property type="entry name" value="HMG_box_dom_sf"/>
</dbReference>
<feature type="compositionally biased region" description="Acidic residues" evidence="1">
    <location>
        <begin position="107"/>
        <end position="130"/>
    </location>
</feature>
<organism evidence="3 4">
    <name type="scientific">Clytia hemisphaerica</name>
    <dbReference type="NCBI Taxonomy" id="252671"/>
    <lineage>
        <taxon>Eukaryota</taxon>
        <taxon>Metazoa</taxon>
        <taxon>Cnidaria</taxon>
        <taxon>Hydrozoa</taxon>
        <taxon>Hydroidolina</taxon>
        <taxon>Leptothecata</taxon>
        <taxon>Obeliida</taxon>
        <taxon>Clytiidae</taxon>
        <taxon>Clytia</taxon>
    </lineage>
</organism>
<name>A0A7M5X5L1_9CNID</name>
<dbReference type="PANTHER" id="PTHR23099:SF0">
    <property type="entry name" value="GERM CELL NUCLEAR ACIDIC PROTEIN"/>
    <property type="match status" value="1"/>
</dbReference>
<feature type="compositionally biased region" description="Acidic residues" evidence="1">
    <location>
        <begin position="200"/>
        <end position="210"/>
    </location>
</feature>
<dbReference type="CDD" id="cd00084">
    <property type="entry name" value="HMG-box_SF"/>
    <property type="match status" value="1"/>
</dbReference>
<dbReference type="SMART" id="SM00731">
    <property type="entry name" value="SprT"/>
    <property type="match status" value="1"/>
</dbReference>
<dbReference type="AlphaFoldDB" id="A0A7M5X5L1"/>
<dbReference type="Pfam" id="PF17283">
    <property type="entry name" value="Zn_ribbon_SprT"/>
    <property type="match status" value="1"/>
</dbReference>